<gene>
    <name evidence="3" type="ORF">DFH07DRAFT_852592</name>
</gene>
<evidence type="ECO:0000313" key="4">
    <source>
        <dbReference type="Proteomes" id="UP001215280"/>
    </source>
</evidence>
<dbReference type="Proteomes" id="UP001215280">
    <property type="component" value="Unassembled WGS sequence"/>
</dbReference>
<dbReference type="EMBL" id="JARJLG010000217">
    <property type="protein sequence ID" value="KAJ7726702.1"/>
    <property type="molecule type" value="Genomic_DNA"/>
</dbReference>
<comment type="caution">
    <text evidence="3">The sequence shown here is derived from an EMBL/GenBank/DDBJ whole genome shotgun (WGS) entry which is preliminary data.</text>
</comment>
<dbReference type="PANTHER" id="PTHR42339">
    <property type="entry name" value="HISTONE H1"/>
    <property type="match status" value="1"/>
</dbReference>
<evidence type="ECO:0000313" key="3">
    <source>
        <dbReference type="EMBL" id="KAJ7726702.1"/>
    </source>
</evidence>
<reference evidence="3" key="1">
    <citation type="submission" date="2023-03" db="EMBL/GenBank/DDBJ databases">
        <title>Massive genome expansion in bonnet fungi (Mycena s.s.) driven by repeated elements and novel gene families across ecological guilds.</title>
        <authorList>
            <consortium name="Lawrence Berkeley National Laboratory"/>
            <person name="Harder C.B."/>
            <person name="Miyauchi S."/>
            <person name="Viragh M."/>
            <person name="Kuo A."/>
            <person name="Thoen E."/>
            <person name="Andreopoulos B."/>
            <person name="Lu D."/>
            <person name="Skrede I."/>
            <person name="Drula E."/>
            <person name="Henrissat B."/>
            <person name="Morin E."/>
            <person name="Kohler A."/>
            <person name="Barry K."/>
            <person name="LaButti K."/>
            <person name="Morin E."/>
            <person name="Salamov A."/>
            <person name="Lipzen A."/>
            <person name="Mereny Z."/>
            <person name="Hegedus B."/>
            <person name="Baldrian P."/>
            <person name="Stursova M."/>
            <person name="Weitz H."/>
            <person name="Taylor A."/>
            <person name="Grigoriev I.V."/>
            <person name="Nagy L.G."/>
            <person name="Martin F."/>
            <person name="Kauserud H."/>
        </authorList>
    </citation>
    <scope>NUCLEOTIDE SEQUENCE</scope>
    <source>
        <strain evidence="3">CBHHK188m</strain>
    </source>
</reference>
<evidence type="ECO:0000259" key="2">
    <source>
        <dbReference type="Pfam" id="PF24852"/>
    </source>
</evidence>
<evidence type="ECO:0000256" key="1">
    <source>
        <dbReference type="SAM" id="MobiDB-lite"/>
    </source>
</evidence>
<protein>
    <recommendedName>
        <fullName evidence="2">DUF7726 domain-containing protein</fullName>
    </recommendedName>
</protein>
<sequence>MPASFSVSDLPNPILLTDPANIAFMEKKQKEEEAEQKVLAPTTKPNQNKRKSDASDASTSSKKSKKAVAAADDDEPTADPFSVTLPGDEDGSVEIYDTCDELRRKINALLRTGTITKTALLRDMSRAAYPDAPNIQSKQLTDFLTKKGATSGSTSRVCYASYVYFEKVRIAKGKAKSKHRRDMEERWGGKGGLPRRSQEKYWCHVDDEVVQDALGSVRTIPGGRL</sequence>
<dbReference type="PANTHER" id="PTHR42339:SF1">
    <property type="entry name" value="HISTONE H1"/>
    <property type="match status" value="1"/>
</dbReference>
<feature type="domain" description="DUF7726" evidence="2">
    <location>
        <begin position="94"/>
        <end position="174"/>
    </location>
</feature>
<dbReference type="AlphaFoldDB" id="A0AAD7HRN2"/>
<proteinExistence type="predicted"/>
<organism evidence="3 4">
    <name type="scientific">Mycena maculata</name>
    <dbReference type="NCBI Taxonomy" id="230809"/>
    <lineage>
        <taxon>Eukaryota</taxon>
        <taxon>Fungi</taxon>
        <taxon>Dikarya</taxon>
        <taxon>Basidiomycota</taxon>
        <taxon>Agaricomycotina</taxon>
        <taxon>Agaricomycetes</taxon>
        <taxon>Agaricomycetidae</taxon>
        <taxon>Agaricales</taxon>
        <taxon>Marasmiineae</taxon>
        <taxon>Mycenaceae</taxon>
        <taxon>Mycena</taxon>
    </lineage>
</organism>
<accession>A0AAD7HRN2</accession>
<keyword evidence="4" id="KW-1185">Reference proteome</keyword>
<name>A0AAD7HRN2_9AGAR</name>
<dbReference type="Pfam" id="PF24852">
    <property type="entry name" value="DUF7726"/>
    <property type="match status" value="1"/>
</dbReference>
<dbReference type="InterPro" id="IPR056143">
    <property type="entry name" value="DUF7726"/>
</dbReference>
<feature type="region of interest" description="Disordered" evidence="1">
    <location>
        <begin position="26"/>
        <end position="86"/>
    </location>
</feature>